<evidence type="ECO:0000256" key="8">
    <source>
        <dbReference type="ARBA" id="ARBA00023180"/>
    </source>
</evidence>
<evidence type="ECO:0000313" key="10">
    <source>
        <dbReference type="EMBL" id="KCW86505.1"/>
    </source>
</evidence>
<protein>
    <recommendedName>
        <fullName evidence="9">Band 7 domain-containing protein</fullName>
    </recommendedName>
</protein>
<evidence type="ECO:0000256" key="1">
    <source>
        <dbReference type="ARBA" id="ARBA00004648"/>
    </source>
</evidence>
<keyword evidence="3" id="KW-0812">Transmembrane</keyword>
<dbReference type="GO" id="GO:0015485">
    <property type="term" value="F:cholesterol binding"/>
    <property type="evidence" value="ECO:0000318"/>
    <property type="project" value="GO_Central"/>
</dbReference>
<dbReference type="OMA" id="DCIRYAP"/>
<gene>
    <name evidence="10" type="ORF">EUGRSUZ_B03159</name>
</gene>
<comment type="subcellular location">
    <subcellularLocation>
        <location evidence="1">Endoplasmic reticulum membrane</location>
        <topology evidence="1">Single-pass type II membrane protein</topology>
    </subcellularLocation>
</comment>
<keyword evidence="4" id="KW-0256">Endoplasmic reticulum</keyword>
<accession>A0A059D8I0</accession>
<dbReference type="SUPFAM" id="SSF117892">
    <property type="entry name" value="Band 7/SPFH domain"/>
    <property type="match status" value="1"/>
</dbReference>
<dbReference type="Pfam" id="PF01145">
    <property type="entry name" value="Band_7"/>
    <property type="match status" value="1"/>
</dbReference>
<sequence>MPLVTQHEAVQVTLQTDQVKDIPCGTNGGVMINFEKIEVVNRLHKDYVYETLLNYGVQYDCIWIYDKIHHEINKFCSSHSLQQVYIDAFDQIDEKLKGALQRDCIRYAPGIEIISVHATKPTIPDSIRRNFEQLEEERIKVLIAIEKQKIAEKEADTMKKMAVSGAEKMASVSEKDSARKQQEIVDQMITWLVRRVWQMLKENQICTRLMGRVWQMLRRGRI</sequence>
<dbReference type="GO" id="GO:0005789">
    <property type="term" value="C:endoplasmic reticulum membrane"/>
    <property type="evidence" value="ECO:0000318"/>
    <property type="project" value="GO_Central"/>
</dbReference>
<dbReference type="GO" id="GO:0032933">
    <property type="term" value="P:SREBP signaling pathway"/>
    <property type="evidence" value="ECO:0000318"/>
    <property type="project" value="GO_Central"/>
</dbReference>
<evidence type="ECO:0000256" key="3">
    <source>
        <dbReference type="ARBA" id="ARBA00022692"/>
    </source>
</evidence>
<organism evidence="10">
    <name type="scientific">Eucalyptus grandis</name>
    <name type="common">Flooded gum</name>
    <dbReference type="NCBI Taxonomy" id="71139"/>
    <lineage>
        <taxon>Eukaryota</taxon>
        <taxon>Viridiplantae</taxon>
        <taxon>Streptophyta</taxon>
        <taxon>Embryophyta</taxon>
        <taxon>Tracheophyta</taxon>
        <taxon>Spermatophyta</taxon>
        <taxon>Magnoliopsida</taxon>
        <taxon>eudicotyledons</taxon>
        <taxon>Gunneridae</taxon>
        <taxon>Pentapetalae</taxon>
        <taxon>rosids</taxon>
        <taxon>malvids</taxon>
        <taxon>Myrtales</taxon>
        <taxon>Myrtaceae</taxon>
        <taxon>Myrtoideae</taxon>
        <taxon>Eucalypteae</taxon>
        <taxon>Eucalyptus</taxon>
    </lineage>
</organism>
<feature type="domain" description="Band 7" evidence="9">
    <location>
        <begin position="2"/>
        <end position="155"/>
    </location>
</feature>
<reference evidence="10" key="1">
    <citation type="submission" date="2013-07" db="EMBL/GenBank/DDBJ databases">
        <title>The genome of Eucalyptus grandis.</title>
        <authorList>
            <person name="Schmutz J."/>
            <person name="Hayes R."/>
            <person name="Myburg A."/>
            <person name="Tuskan G."/>
            <person name="Grattapaglia D."/>
            <person name="Rokhsar D.S."/>
        </authorList>
    </citation>
    <scope>NUCLEOTIDE SEQUENCE</scope>
    <source>
        <tissue evidence="10">Leaf extractions</tissue>
    </source>
</reference>
<name>A0A059D8I0_EUCGR</name>
<keyword evidence="7" id="KW-0472">Membrane</keyword>
<dbReference type="Gramene" id="KCW86505">
    <property type="protein sequence ID" value="KCW86505"/>
    <property type="gene ID" value="EUGRSUZ_B03159"/>
</dbReference>
<dbReference type="STRING" id="71139.A0A059D8I0"/>
<dbReference type="GO" id="GO:0031625">
    <property type="term" value="F:ubiquitin protein ligase binding"/>
    <property type="evidence" value="ECO:0007669"/>
    <property type="project" value="InterPro"/>
</dbReference>
<dbReference type="AlphaFoldDB" id="A0A059D8I0"/>
<keyword evidence="5" id="KW-0735">Signal-anchor</keyword>
<evidence type="ECO:0000256" key="6">
    <source>
        <dbReference type="ARBA" id="ARBA00022989"/>
    </source>
</evidence>
<dbReference type="PANTHER" id="PTHR15351">
    <property type="entry name" value="ERLIN (ER LIPID RAFT ASSOCIATED PROTEIN) HOMOLOG"/>
    <property type="match status" value="1"/>
</dbReference>
<keyword evidence="8" id="KW-0325">Glycoprotein</keyword>
<evidence type="ECO:0000256" key="5">
    <source>
        <dbReference type="ARBA" id="ARBA00022968"/>
    </source>
</evidence>
<evidence type="ECO:0000256" key="2">
    <source>
        <dbReference type="ARBA" id="ARBA00008164"/>
    </source>
</evidence>
<evidence type="ECO:0000259" key="9">
    <source>
        <dbReference type="Pfam" id="PF01145"/>
    </source>
</evidence>
<evidence type="ECO:0000256" key="7">
    <source>
        <dbReference type="ARBA" id="ARBA00023136"/>
    </source>
</evidence>
<dbReference type="InterPro" id="IPR036013">
    <property type="entry name" value="Band_7/SPFH_dom_sf"/>
</dbReference>
<dbReference type="InterPro" id="IPR001107">
    <property type="entry name" value="Band_7"/>
</dbReference>
<dbReference type="InterPro" id="IPR033294">
    <property type="entry name" value="Erlin1/2"/>
</dbReference>
<evidence type="ECO:0000256" key="4">
    <source>
        <dbReference type="ARBA" id="ARBA00022824"/>
    </source>
</evidence>
<dbReference type="EMBL" id="KK198754">
    <property type="protein sequence ID" value="KCW86505.1"/>
    <property type="molecule type" value="Genomic_DNA"/>
</dbReference>
<keyword evidence="6" id="KW-1133">Transmembrane helix</keyword>
<dbReference type="InParanoid" id="A0A059D8I0"/>
<proteinExistence type="inferred from homology"/>
<dbReference type="PANTHER" id="PTHR15351:SF3">
    <property type="entry name" value="ERLIN"/>
    <property type="match status" value="1"/>
</dbReference>
<comment type="similarity">
    <text evidence="2">Belongs to the band 7/mec-2 family.</text>
</comment>